<dbReference type="OrthoDB" id="10543596at2759"/>
<organism evidence="3 4">
    <name type="scientific">Coccomyxa subellipsoidea (strain C-169)</name>
    <name type="common">Green microalga</name>
    <dbReference type="NCBI Taxonomy" id="574566"/>
    <lineage>
        <taxon>Eukaryota</taxon>
        <taxon>Viridiplantae</taxon>
        <taxon>Chlorophyta</taxon>
        <taxon>core chlorophytes</taxon>
        <taxon>Trebouxiophyceae</taxon>
        <taxon>Trebouxiophyceae incertae sedis</taxon>
        <taxon>Coccomyxaceae</taxon>
        <taxon>Coccomyxa</taxon>
        <taxon>Coccomyxa subellipsoidea</taxon>
    </lineage>
</organism>
<dbReference type="AlphaFoldDB" id="I0YW14"/>
<dbReference type="Proteomes" id="UP000007264">
    <property type="component" value="Unassembled WGS sequence"/>
</dbReference>
<comment type="caution">
    <text evidence="3">The sequence shown here is derived from an EMBL/GenBank/DDBJ whole genome shotgun (WGS) entry which is preliminary data.</text>
</comment>
<feature type="region of interest" description="Disordered" evidence="1">
    <location>
        <begin position="126"/>
        <end position="204"/>
    </location>
</feature>
<protein>
    <submittedName>
        <fullName evidence="3">Uncharacterized protein</fullName>
    </submittedName>
</protein>
<keyword evidence="2" id="KW-0732">Signal</keyword>
<evidence type="ECO:0000313" key="4">
    <source>
        <dbReference type="Proteomes" id="UP000007264"/>
    </source>
</evidence>
<feature type="compositionally biased region" description="Low complexity" evidence="1">
    <location>
        <begin position="133"/>
        <end position="157"/>
    </location>
</feature>
<gene>
    <name evidence="3" type="ORF">COCSUDRAFT_33330</name>
</gene>
<evidence type="ECO:0000256" key="1">
    <source>
        <dbReference type="SAM" id="MobiDB-lite"/>
    </source>
</evidence>
<evidence type="ECO:0000256" key="2">
    <source>
        <dbReference type="SAM" id="SignalP"/>
    </source>
</evidence>
<proteinExistence type="predicted"/>
<feature type="chain" id="PRO_5003637347" evidence="2">
    <location>
        <begin position="21"/>
        <end position="204"/>
    </location>
</feature>
<keyword evidence="4" id="KW-1185">Reference proteome</keyword>
<dbReference type="KEGG" id="csl:COCSUDRAFT_33330"/>
<feature type="compositionally biased region" description="Low complexity" evidence="1">
    <location>
        <begin position="164"/>
        <end position="204"/>
    </location>
</feature>
<dbReference type="RefSeq" id="XP_005647127.1">
    <property type="nucleotide sequence ID" value="XM_005647070.1"/>
</dbReference>
<dbReference type="EMBL" id="AGSI01000009">
    <property type="protein sequence ID" value="EIE22583.1"/>
    <property type="molecule type" value="Genomic_DNA"/>
</dbReference>
<evidence type="ECO:0000313" key="3">
    <source>
        <dbReference type="EMBL" id="EIE22583.1"/>
    </source>
</evidence>
<sequence length="204" mass="20596">MARLHFAALLVAAALVVASGTRVPLQAAAPAPAASNGADVLFTMEAQQATFTDDKTLTLSGLTGSAQSFAVGGKTAVYPIAAFTGSQFVNAAGEWLGNPQAVFYGVNAQGNLTTVVLALSSPKVSAPAAGVTNNNNNNNNNNNGGWGAVNNNNNNNNNGGGGANNNNNNNNNGGYGAVNNNNNNNNNGGWGANNNNNNNNNGRH</sequence>
<reference evidence="3 4" key="1">
    <citation type="journal article" date="2012" name="Genome Biol.">
        <title>The genome of the polar eukaryotic microalga coccomyxa subellipsoidea reveals traits of cold adaptation.</title>
        <authorList>
            <person name="Blanc G."/>
            <person name="Agarkova I."/>
            <person name="Grimwood J."/>
            <person name="Kuo A."/>
            <person name="Brueggeman A."/>
            <person name="Dunigan D."/>
            <person name="Gurnon J."/>
            <person name="Ladunga I."/>
            <person name="Lindquist E."/>
            <person name="Lucas S."/>
            <person name="Pangilinan J."/>
            <person name="Proschold T."/>
            <person name="Salamov A."/>
            <person name="Schmutz J."/>
            <person name="Weeks D."/>
            <person name="Yamada T."/>
            <person name="Claverie J.M."/>
            <person name="Grigoriev I."/>
            <person name="Van Etten J."/>
            <person name="Lomsadze A."/>
            <person name="Borodovsky M."/>
        </authorList>
    </citation>
    <scope>NUCLEOTIDE SEQUENCE [LARGE SCALE GENOMIC DNA]</scope>
    <source>
        <strain evidence="3 4">C-169</strain>
    </source>
</reference>
<accession>I0YW14</accession>
<dbReference type="GeneID" id="17040570"/>
<feature type="signal peptide" evidence="2">
    <location>
        <begin position="1"/>
        <end position="20"/>
    </location>
</feature>
<name>I0YW14_COCSC</name>